<evidence type="ECO:0008006" key="13">
    <source>
        <dbReference type="Google" id="ProtNLM"/>
    </source>
</evidence>
<dbReference type="AlphaFoldDB" id="A0AAV5S792"/>
<organism evidence="11 12">
    <name type="scientific">Pristionchus entomophagus</name>
    <dbReference type="NCBI Taxonomy" id="358040"/>
    <lineage>
        <taxon>Eukaryota</taxon>
        <taxon>Metazoa</taxon>
        <taxon>Ecdysozoa</taxon>
        <taxon>Nematoda</taxon>
        <taxon>Chromadorea</taxon>
        <taxon>Rhabditida</taxon>
        <taxon>Rhabditina</taxon>
        <taxon>Diplogasteromorpha</taxon>
        <taxon>Diplogasteroidea</taxon>
        <taxon>Neodiplogasteridae</taxon>
        <taxon>Pristionchus</taxon>
    </lineage>
</organism>
<dbReference type="PROSITE" id="PS50929">
    <property type="entry name" value="ABC_TM1F"/>
    <property type="match status" value="2"/>
</dbReference>
<comment type="subcellular location">
    <subcellularLocation>
        <location evidence="1">Membrane</location>
        <topology evidence="1">Multi-pass membrane protein</topology>
    </subcellularLocation>
</comment>
<protein>
    <recommendedName>
        <fullName evidence="13">AAA protein</fullName>
    </recommendedName>
</protein>
<evidence type="ECO:0000313" key="11">
    <source>
        <dbReference type="EMBL" id="GMS78766.1"/>
    </source>
</evidence>
<dbReference type="InterPro" id="IPR036640">
    <property type="entry name" value="ABC1_TM_sf"/>
</dbReference>
<dbReference type="InterPro" id="IPR011527">
    <property type="entry name" value="ABC1_TM_dom"/>
</dbReference>
<feature type="transmembrane region" description="Helical" evidence="8">
    <location>
        <begin position="669"/>
        <end position="694"/>
    </location>
</feature>
<dbReference type="PROSITE" id="PS50893">
    <property type="entry name" value="ABC_TRANSPORTER_2"/>
    <property type="match status" value="2"/>
</dbReference>
<evidence type="ECO:0000259" key="9">
    <source>
        <dbReference type="PROSITE" id="PS50893"/>
    </source>
</evidence>
<keyword evidence="7 8" id="KW-0472">Membrane</keyword>
<dbReference type="SUPFAM" id="SSF90123">
    <property type="entry name" value="ABC transporter transmembrane region"/>
    <property type="match status" value="2"/>
</dbReference>
<feature type="transmembrane region" description="Helical" evidence="8">
    <location>
        <begin position="706"/>
        <end position="726"/>
    </location>
</feature>
<feature type="transmembrane region" description="Helical" evidence="8">
    <location>
        <begin position="159"/>
        <end position="179"/>
    </location>
</feature>
<sequence length="1227" mass="136205">VIGRSEGDDAEDIYSVKPVSFLELFRFASRRERLAIGMAITLSIVVGMCTPAQIYLCGVITTLYVDVKEPKGNIEFLHHIWRLSSLYGIFFIFTFSIGYIENWLHVWASERIAQRVRSEFISSVLSRDTFNDDGASTGELSNRLSSNIDRLKDGIGDNIGTFVRSISMFVSGAMLSFYLDWRISLLLIWSGPLCLLNSSLIPLLSSKANKKLVRLSEEANGISEEAILNIKTVASCNGEKSMIEVSSSIAPPSILSCSQRYASFLLASISPSTRCGFVTALCDANASAFHCIFHTAGLWYGTISYHSGRIEGAGSVFAVVSVAMGSASCFNRLGPHLMAVVKARAAAAKVYHTIDSLMEEEDHVEKLDPSNAEMTIQFDNVSYTFPTRSQPVLQNLSIGLSPGESIALVGTSGCGKSTTLKLVTRFLSADHGRIVLDGQPLERYDKKKWRRMVGVVSQEPSLFNGSIKDNICLGRLFSDEEVESACRVAYAHDFISALDEGYETLLGPSGVALSGGQKQRIAIARAIISNPRVLLLDEATSALDTKSERIVQEALDSASEGRTTIVVAHRLSTITNVDRVIVMAEGRIVESGDYNELRLRPDGIFAQMIIDQEIERNNDERKKMEMIREDEANDDVVKRKYSVYQTDSNQFPITVGSAFSLYFYNKTRAIFTTMLSLLRGIEMPLLAASFYFVFSSLKDEEYETELFWTMIGTLLIGLFSFLIVLISQTVHTYTGESTMHDLRVSCFSSLVNRPIEYFDRLDTSPSATSVLLSQQPPIAMAIVHNSMSNMIENLFAGLIISIMTFYICIPNGFVGLAYITIFFTTFGIVEHYSDKAYNEVVDIDKSGELAMEIFDNVSTIQQLAVESHFQKRFDDIQTERRKPLATKIRCLSMIHAINESESMLLYFMATSMGIYFVYSGLINIKELYATEFCISILGYTAVATSESFKDIISASSAARLLFKLIDPTLNQKRENTKNEEISLRESIQADSISFAYPSRPHTITLNDVSFSVEEGRSLALVGPSGGGKSTVVNLIERFYNPTQGQMFLDSIPFSSIPSSSLRTTIALVSQEPILFRGSISDNIRLGVENATEEQVMEACRMANAHEFIQHFPEGYSTPVGEKGRSLSGGQKQRIAIARALVRNPRLIVLDEATSALDTQSEKVVREALLASARGRTSITIAHRLDTIRHCDEICFIEGGRILERGGHDELMERRGKYAEMVYQQRLS</sequence>
<evidence type="ECO:0000256" key="4">
    <source>
        <dbReference type="ARBA" id="ARBA00022741"/>
    </source>
</evidence>
<accession>A0AAV5S792</accession>
<gene>
    <name evidence="11" type="ORF">PENTCL1PPCAC_941</name>
</gene>
<proteinExistence type="predicted"/>
<dbReference type="Gene3D" id="3.40.50.300">
    <property type="entry name" value="P-loop containing nucleotide triphosphate hydrolases"/>
    <property type="match status" value="2"/>
</dbReference>
<dbReference type="Gene3D" id="1.20.1560.10">
    <property type="entry name" value="ABC transporter type 1, transmembrane domain"/>
    <property type="match status" value="1"/>
</dbReference>
<name>A0AAV5S792_9BILA</name>
<feature type="transmembrane region" description="Helical" evidence="8">
    <location>
        <begin position="185"/>
        <end position="204"/>
    </location>
</feature>
<dbReference type="FunFam" id="3.40.50.300:FF:000967">
    <property type="entry name" value="ABC multidrug transporter mdr4"/>
    <property type="match status" value="1"/>
</dbReference>
<keyword evidence="2" id="KW-0813">Transport</keyword>
<dbReference type="SUPFAM" id="SSF52540">
    <property type="entry name" value="P-loop containing nucleoside triphosphate hydrolases"/>
    <property type="match status" value="2"/>
</dbReference>
<dbReference type="InterPro" id="IPR039421">
    <property type="entry name" value="Type_1_exporter"/>
</dbReference>
<dbReference type="InterPro" id="IPR003593">
    <property type="entry name" value="AAA+_ATPase"/>
</dbReference>
<feature type="domain" description="ABC transmembrane type-1" evidence="10">
    <location>
        <begin position="39"/>
        <end position="342"/>
    </location>
</feature>
<evidence type="ECO:0000256" key="3">
    <source>
        <dbReference type="ARBA" id="ARBA00022692"/>
    </source>
</evidence>
<dbReference type="SMART" id="SM00382">
    <property type="entry name" value="AAA"/>
    <property type="match status" value="2"/>
</dbReference>
<evidence type="ECO:0000259" key="10">
    <source>
        <dbReference type="PROSITE" id="PS50929"/>
    </source>
</evidence>
<dbReference type="GO" id="GO:0016020">
    <property type="term" value="C:membrane"/>
    <property type="evidence" value="ECO:0007669"/>
    <property type="project" value="UniProtKB-SubCell"/>
</dbReference>
<evidence type="ECO:0000256" key="6">
    <source>
        <dbReference type="ARBA" id="ARBA00022989"/>
    </source>
</evidence>
<dbReference type="PROSITE" id="PS00211">
    <property type="entry name" value="ABC_TRANSPORTER_1"/>
    <property type="match status" value="2"/>
</dbReference>
<feature type="non-terminal residue" evidence="11">
    <location>
        <position position="1227"/>
    </location>
</feature>
<dbReference type="FunFam" id="3.40.50.300:FF:002283">
    <property type="entry name" value="p-GlycoProtein related"/>
    <property type="match status" value="1"/>
</dbReference>
<dbReference type="Pfam" id="PF00664">
    <property type="entry name" value="ABC_membrane"/>
    <property type="match status" value="2"/>
</dbReference>
<comment type="caution">
    <text evidence="11">The sequence shown here is derived from an EMBL/GenBank/DDBJ whole genome shotgun (WGS) entry which is preliminary data.</text>
</comment>
<dbReference type="CDD" id="cd18577">
    <property type="entry name" value="ABC_6TM_Pgp_ABCB1_D1_like"/>
    <property type="match status" value="1"/>
</dbReference>
<evidence type="ECO:0000313" key="12">
    <source>
        <dbReference type="Proteomes" id="UP001432027"/>
    </source>
</evidence>
<feature type="non-terminal residue" evidence="11">
    <location>
        <position position="1"/>
    </location>
</feature>
<keyword evidence="3 8" id="KW-0812">Transmembrane</keyword>
<dbReference type="InterPro" id="IPR027417">
    <property type="entry name" value="P-loop_NTPase"/>
</dbReference>
<dbReference type="Proteomes" id="UP001432027">
    <property type="component" value="Unassembled WGS sequence"/>
</dbReference>
<keyword evidence="5" id="KW-0067">ATP-binding</keyword>
<dbReference type="GO" id="GO:0140359">
    <property type="term" value="F:ABC-type transporter activity"/>
    <property type="evidence" value="ECO:0007669"/>
    <property type="project" value="InterPro"/>
</dbReference>
<feature type="domain" description="ABC transmembrane type-1" evidence="10">
    <location>
        <begin position="670"/>
        <end position="953"/>
    </location>
</feature>
<dbReference type="EMBL" id="BTSX01000001">
    <property type="protein sequence ID" value="GMS78766.1"/>
    <property type="molecule type" value="Genomic_DNA"/>
</dbReference>
<feature type="transmembrane region" description="Helical" evidence="8">
    <location>
        <begin position="85"/>
        <end position="108"/>
    </location>
</feature>
<reference evidence="11" key="1">
    <citation type="submission" date="2023-10" db="EMBL/GenBank/DDBJ databases">
        <title>Genome assembly of Pristionchus species.</title>
        <authorList>
            <person name="Yoshida K."/>
            <person name="Sommer R.J."/>
        </authorList>
    </citation>
    <scope>NUCLEOTIDE SEQUENCE</scope>
    <source>
        <strain evidence="11">RS0144</strain>
    </source>
</reference>
<dbReference type="GO" id="GO:0005524">
    <property type="term" value="F:ATP binding"/>
    <property type="evidence" value="ECO:0007669"/>
    <property type="project" value="UniProtKB-KW"/>
</dbReference>
<evidence type="ECO:0000256" key="7">
    <source>
        <dbReference type="ARBA" id="ARBA00023136"/>
    </source>
</evidence>
<feature type="domain" description="ABC transporter" evidence="9">
    <location>
        <begin position="987"/>
        <end position="1223"/>
    </location>
</feature>
<dbReference type="GO" id="GO:0016887">
    <property type="term" value="F:ATP hydrolysis activity"/>
    <property type="evidence" value="ECO:0007669"/>
    <property type="project" value="InterPro"/>
</dbReference>
<dbReference type="InterPro" id="IPR017871">
    <property type="entry name" value="ABC_transporter-like_CS"/>
</dbReference>
<evidence type="ECO:0000256" key="2">
    <source>
        <dbReference type="ARBA" id="ARBA00022448"/>
    </source>
</evidence>
<keyword evidence="6 8" id="KW-1133">Transmembrane helix</keyword>
<keyword evidence="12" id="KW-1185">Reference proteome</keyword>
<evidence type="ECO:0000256" key="8">
    <source>
        <dbReference type="SAM" id="Phobius"/>
    </source>
</evidence>
<dbReference type="PANTHER" id="PTHR24221:SF617">
    <property type="entry name" value="P-GLYCOPROTEIN RELATED"/>
    <property type="match status" value="1"/>
</dbReference>
<feature type="domain" description="ABC transporter" evidence="9">
    <location>
        <begin position="376"/>
        <end position="610"/>
    </location>
</feature>
<dbReference type="PANTHER" id="PTHR24221">
    <property type="entry name" value="ATP-BINDING CASSETTE SUB-FAMILY B"/>
    <property type="match status" value="1"/>
</dbReference>
<evidence type="ECO:0000256" key="5">
    <source>
        <dbReference type="ARBA" id="ARBA00022840"/>
    </source>
</evidence>
<keyword evidence="4" id="KW-0547">Nucleotide-binding</keyword>
<dbReference type="CDD" id="cd03249">
    <property type="entry name" value="ABC_MTABC3_MDL1_MDL2"/>
    <property type="match status" value="1"/>
</dbReference>
<feature type="transmembrane region" description="Helical" evidence="8">
    <location>
        <begin position="790"/>
        <end position="807"/>
    </location>
</feature>
<dbReference type="InterPro" id="IPR003439">
    <property type="entry name" value="ABC_transporter-like_ATP-bd"/>
</dbReference>
<dbReference type="Pfam" id="PF00005">
    <property type="entry name" value="ABC_tran"/>
    <property type="match status" value="2"/>
</dbReference>
<dbReference type="FunFam" id="1.20.1560.10:FF:000440">
    <property type="entry name" value="Uncharacterized protein"/>
    <property type="match status" value="1"/>
</dbReference>
<feature type="transmembrane region" description="Helical" evidence="8">
    <location>
        <begin position="34"/>
        <end position="65"/>
    </location>
</feature>
<evidence type="ECO:0000256" key="1">
    <source>
        <dbReference type="ARBA" id="ARBA00004141"/>
    </source>
</evidence>